<organism evidence="2 3">
    <name type="scientific">Scytalidium lignicola</name>
    <name type="common">Hyphomycete</name>
    <dbReference type="NCBI Taxonomy" id="5539"/>
    <lineage>
        <taxon>Eukaryota</taxon>
        <taxon>Fungi</taxon>
        <taxon>Dikarya</taxon>
        <taxon>Ascomycota</taxon>
        <taxon>Pezizomycotina</taxon>
        <taxon>Leotiomycetes</taxon>
        <taxon>Leotiomycetes incertae sedis</taxon>
        <taxon>Scytalidium</taxon>
    </lineage>
</organism>
<dbReference type="AlphaFoldDB" id="A0A3E2HAH9"/>
<feature type="non-terminal residue" evidence="2">
    <location>
        <position position="1"/>
    </location>
</feature>
<dbReference type="EMBL" id="NCSJ02000101">
    <property type="protein sequence ID" value="RFU30398.1"/>
    <property type="molecule type" value="Genomic_DNA"/>
</dbReference>
<sequence length="200" mass="22684">MAPESQTNNNDPESEDASNINLEQATSPEMRNIPALIKTENSPPASLNPPTEHITNRKEQDLLLVSWLLQDDPVIRFGDLCRRANILTGRRQPNDRRIGPGSWLVERYRSIGLKDDELGRRVSGSKMWPRIYSRLFPFHVPGAEYLLETSTVEKEVELEPQATEDQPTSVEELEIGEDKCVRGVLESESEEMFRIKVEGG</sequence>
<feature type="compositionally biased region" description="Polar residues" evidence="1">
    <location>
        <begin position="39"/>
        <end position="49"/>
    </location>
</feature>
<keyword evidence="3" id="KW-1185">Reference proteome</keyword>
<evidence type="ECO:0000256" key="1">
    <source>
        <dbReference type="SAM" id="MobiDB-lite"/>
    </source>
</evidence>
<proteinExistence type="predicted"/>
<evidence type="ECO:0000313" key="3">
    <source>
        <dbReference type="Proteomes" id="UP000258309"/>
    </source>
</evidence>
<feature type="non-terminal residue" evidence="2">
    <location>
        <position position="200"/>
    </location>
</feature>
<reference evidence="2 3" key="1">
    <citation type="submission" date="2018-05" db="EMBL/GenBank/DDBJ databases">
        <title>Draft genome sequence of Scytalidium lignicola DSM 105466, a ubiquitous saprotrophic fungus.</title>
        <authorList>
            <person name="Buettner E."/>
            <person name="Gebauer A.M."/>
            <person name="Hofrichter M."/>
            <person name="Liers C."/>
            <person name="Kellner H."/>
        </authorList>
    </citation>
    <scope>NUCLEOTIDE SEQUENCE [LARGE SCALE GENOMIC DNA]</scope>
    <source>
        <strain evidence="2 3">DSM 105466</strain>
    </source>
</reference>
<protein>
    <submittedName>
        <fullName evidence="2">Uncharacterized protein</fullName>
    </submittedName>
</protein>
<accession>A0A3E2HAH9</accession>
<evidence type="ECO:0000313" key="2">
    <source>
        <dbReference type="EMBL" id="RFU30398.1"/>
    </source>
</evidence>
<feature type="region of interest" description="Disordered" evidence="1">
    <location>
        <begin position="1"/>
        <end position="54"/>
    </location>
</feature>
<dbReference type="Proteomes" id="UP000258309">
    <property type="component" value="Unassembled WGS sequence"/>
</dbReference>
<name>A0A3E2HAH9_SCYLI</name>
<comment type="caution">
    <text evidence="2">The sequence shown here is derived from an EMBL/GenBank/DDBJ whole genome shotgun (WGS) entry which is preliminary data.</text>
</comment>
<feature type="compositionally biased region" description="Polar residues" evidence="1">
    <location>
        <begin position="1"/>
        <end position="29"/>
    </location>
</feature>
<gene>
    <name evidence="2" type="ORF">B7463_g5938</name>
</gene>